<dbReference type="EMBL" id="CAJNOL010004025">
    <property type="protein sequence ID" value="CAF1579333.1"/>
    <property type="molecule type" value="Genomic_DNA"/>
</dbReference>
<proteinExistence type="predicted"/>
<keyword evidence="2" id="KW-1185">Reference proteome</keyword>
<accession>A0A815Z5Y5</accession>
<sequence length="18" mass="2109">RRVILIWRLLSDSIVVGL</sequence>
<feature type="non-terminal residue" evidence="1">
    <location>
        <position position="1"/>
    </location>
</feature>
<name>A0A815Z5Y5_9BILA</name>
<protein>
    <submittedName>
        <fullName evidence="1">Uncharacterized protein</fullName>
    </submittedName>
</protein>
<organism evidence="1 2">
    <name type="scientific">Rotaria sordida</name>
    <dbReference type="NCBI Taxonomy" id="392033"/>
    <lineage>
        <taxon>Eukaryota</taxon>
        <taxon>Metazoa</taxon>
        <taxon>Spiralia</taxon>
        <taxon>Gnathifera</taxon>
        <taxon>Rotifera</taxon>
        <taxon>Eurotatoria</taxon>
        <taxon>Bdelloidea</taxon>
        <taxon>Philodinida</taxon>
        <taxon>Philodinidae</taxon>
        <taxon>Rotaria</taxon>
    </lineage>
</organism>
<dbReference type="Proteomes" id="UP000663870">
    <property type="component" value="Unassembled WGS sequence"/>
</dbReference>
<gene>
    <name evidence="1" type="ORF">JXQ802_LOCUS46043</name>
</gene>
<comment type="caution">
    <text evidence="1">The sequence shown here is derived from an EMBL/GenBank/DDBJ whole genome shotgun (WGS) entry which is preliminary data.</text>
</comment>
<reference evidence="1" key="1">
    <citation type="submission" date="2021-02" db="EMBL/GenBank/DDBJ databases">
        <authorList>
            <person name="Nowell W R."/>
        </authorList>
    </citation>
    <scope>NUCLEOTIDE SEQUENCE</scope>
</reference>
<evidence type="ECO:0000313" key="1">
    <source>
        <dbReference type="EMBL" id="CAF1579333.1"/>
    </source>
</evidence>
<evidence type="ECO:0000313" key="2">
    <source>
        <dbReference type="Proteomes" id="UP000663870"/>
    </source>
</evidence>
<dbReference type="AlphaFoldDB" id="A0A815Z5Y5"/>